<dbReference type="Gene3D" id="3.40.50.620">
    <property type="entry name" value="HUPs"/>
    <property type="match status" value="1"/>
</dbReference>
<dbReference type="EC" id="2.7.7.2" evidence="2"/>
<keyword evidence="3" id="KW-0285">Flavoprotein</keyword>
<evidence type="ECO:0000256" key="5">
    <source>
        <dbReference type="ARBA" id="ARBA00022679"/>
    </source>
</evidence>
<dbReference type="SUPFAM" id="SSF52374">
    <property type="entry name" value="Nucleotidylyl transferase"/>
    <property type="match status" value="1"/>
</dbReference>
<evidence type="ECO:0000313" key="12">
    <source>
        <dbReference type="EMBL" id="UUD37273.1"/>
    </source>
</evidence>
<evidence type="ECO:0000256" key="7">
    <source>
        <dbReference type="ARBA" id="ARBA00022741"/>
    </source>
</evidence>
<dbReference type="NCBIfam" id="NF045965">
    <property type="entry name" value="RibF_rel"/>
    <property type="match status" value="1"/>
</dbReference>
<dbReference type="InterPro" id="IPR015864">
    <property type="entry name" value="FAD_synthase"/>
</dbReference>
<evidence type="ECO:0000313" key="13">
    <source>
        <dbReference type="Proteomes" id="UP001059576"/>
    </source>
</evidence>
<evidence type="ECO:0000256" key="1">
    <source>
        <dbReference type="ARBA" id="ARBA00004726"/>
    </source>
</evidence>
<organism evidence="12 13">
    <name type="scientific">Mycoplasmopsis equigenitalium</name>
    <dbReference type="NCBI Taxonomy" id="114883"/>
    <lineage>
        <taxon>Bacteria</taxon>
        <taxon>Bacillati</taxon>
        <taxon>Mycoplasmatota</taxon>
        <taxon>Mycoplasmoidales</taxon>
        <taxon>Metamycoplasmataceae</taxon>
        <taxon>Mycoplasmopsis</taxon>
    </lineage>
</organism>
<dbReference type="Proteomes" id="UP001059576">
    <property type="component" value="Chromosome"/>
</dbReference>
<evidence type="ECO:0000256" key="3">
    <source>
        <dbReference type="ARBA" id="ARBA00022630"/>
    </source>
</evidence>
<evidence type="ECO:0000256" key="6">
    <source>
        <dbReference type="ARBA" id="ARBA00022695"/>
    </source>
</evidence>
<keyword evidence="4" id="KW-0288">FMN</keyword>
<evidence type="ECO:0000256" key="8">
    <source>
        <dbReference type="ARBA" id="ARBA00022827"/>
    </source>
</evidence>
<keyword evidence="7" id="KW-0547">Nucleotide-binding</keyword>
<evidence type="ECO:0000256" key="10">
    <source>
        <dbReference type="ARBA" id="ARBA00049494"/>
    </source>
</evidence>
<reference evidence="12" key="1">
    <citation type="submission" date="2022-07" db="EMBL/GenBank/DDBJ databases">
        <title>Complete genome of Mycoplasma equigenitalium type strain T37.</title>
        <authorList>
            <person name="Spergser J."/>
        </authorList>
    </citation>
    <scope>NUCLEOTIDE SEQUENCE</scope>
    <source>
        <strain evidence="12">T37</strain>
    </source>
</reference>
<feature type="domain" description="FAD synthetase" evidence="11">
    <location>
        <begin position="14"/>
        <end position="146"/>
    </location>
</feature>
<gene>
    <name evidence="12" type="ORF">NPA09_01735</name>
</gene>
<evidence type="ECO:0000256" key="9">
    <source>
        <dbReference type="ARBA" id="ARBA00022840"/>
    </source>
</evidence>
<sequence length="277" mass="32104">MDIYKYGSDYEFKNPVFILGSFESLHIGHYELILAAKKFGKQTVMMIFDDPDVMPNKSKEKFIQLEVRLQQIADLGIDNVILVEFSKVKHLPGQVFLDMLFKKQKPVIVCGADFKFGSDLLDVNYLKKYYETVVCDLQLVKGHKISTSIIKEQIPMGFVEFANKLLVKDYAIKIRLESGFSFKWSDILKLHYGIYAATIEINDFMYYCVLHVDMNQNQHLKFLDFDAKEEAIINADYILNIHQEIRLISNQRLDKISSVDLQNAKAYFVAKIKENNA</sequence>
<evidence type="ECO:0000256" key="2">
    <source>
        <dbReference type="ARBA" id="ARBA00012393"/>
    </source>
</evidence>
<keyword evidence="6" id="KW-0548">Nucleotidyltransferase</keyword>
<dbReference type="InterPro" id="IPR014729">
    <property type="entry name" value="Rossmann-like_a/b/a_fold"/>
</dbReference>
<name>A0ABY5J203_9BACT</name>
<keyword evidence="13" id="KW-1185">Reference proteome</keyword>
<dbReference type="NCBIfam" id="NF005518">
    <property type="entry name" value="PRK07143.1"/>
    <property type="match status" value="1"/>
</dbReference>
<evidence type="ECO:0000256" key="4">
    <source>
        <dbReference type="ARBA" id="ARBA00022643"/>
    </source>
</evidence>
<keyword evidence="5" id="KW-0808">Transferase</keyword>
<dbReference type="Pfam" id="PF06574">
    <property type="entry name" value="FAD_syn"/>
    <property type="match status" value="1"/>
</dbReference>
<comment type="pathway">
    <text evidence="1">Cofactor biosynthesis; FAD biosynthesis; FAD from FMN: step 1/1.</text>
</comment>
<dbReference type="EMBL" id="CP101808">
    <property type="protein sequence ID" value="UUD37273.1"/>
    <property type="molecule type" value="Genomic_DNA"/>
</dbReference>
<proteinExistence type="predicted"/>
<protein>
    <recommendedName>
        <fullName evidence="2">FAD synthase</fullName>
        <ecNumber evidence="2">2.7.7.2</ecNumber>
    </recommendedName>
</protein>
<keyword evidence="8" id="KW-0274">FAD</keyword>
<dbReference type="RefSeq" id="WP_129721787.1">
    <property type="nucleotide sequence ID" value="NZ_CP101808.1"/>
</dbReference>
<comment type="catalytic activity">
    <reaction evidence="10">
        <text>FMN + ATP + H(+) = FAD + diphosphate</text>
        <dbReference type="Rhea" id="RHEA:17237"/>
        <dbReference type="ChEBI" id="CHEBI:15378"/>
        <dbReference type="ChEBI" id="CHEBI:30616"/>
        <dbReference type="ChEBI" id="CHEBI:33019"/>
        <dbReference type="ChEBI" id="CHEBI:57692"/>
        <dbReference type="ChEBI" id="CHEBI:58210"/>
        <dbReference type="EC" id="2.7.7.2"/>
    </reaction>
</comment>
<evidence type="ECO:0000259" key="11">
    <source>
        <dbReference type="Pfam" id="PF06574"/>
    </source>
</evidence>
<keyword evidence="9" id="KW-0067">ATP-binding</keyword>
<accession>A0ABY5J203</accession>